<proteinExistence type="predicted"/>
<name>A0A8D0EPY1_STROC</name>
<protein>
    <submittedName>
        <fullName evidence="1">Uncharacterized protein</fullName>
    </submittedName>
</protein>
<evidence type="ECO:0000313" key="2">
    <source>
        <dbReference type="Proteomes" id="UP000694551"/>
    </source>
</evidence>
<keyword evidence="2" id="KW-1185">Reference proteome</keyword>
<dbReference type="Ensembl" id="ENSSOCT00000004037.1">
    <property type="protein sequence ID" value="ENSSOCP00000003942.1"/>
    <property type="gene ID" value="ENSSOCG00000003018.1"/>
</dbReference>
<organism evidence="1 2">
    <name type="scientific">Strix occidentalis caurina</name>
    <name type="common">northern spotted owl</name>
    <dbReference type="NCBI Taxonomy" id="311401"/>
    <lineage>
        <taxon>Eukaryota</taxon>
        <taxon>Metazoa</taxon>
        <taxon>Chordata</taxon>
        <taxon>Craniata</taxon>
        <taxon>Vertebrata</taxon>
        <taxon>Euteleostomi</taxon>
        <taxon>Archelosauria</taxon>
        <taxon>Archosauria</taxon>
        <taxon>Dinosauria</taxon>
        <taxon>Saurischia</taxon>
        <taxon>Theropoda</taxon>
        <taxon>Coelurosauria</taxon>
        <taxon>Aves</taxon>
        <taxon>Neognathae</taxon>
        <taxon>Neoaves</taxon>
        <taxon>Telluraves</taxon>
        <taxon>Strigiformes</taxon>
        <taxon>Strigidae</taxon>
        <taxon>Strix</taxon>
    </lineage>
</organism>
<evidence type="ECO:0000313" key="1">
    <source>
        <dbReference type="Ensembl" id="ENSSOCP00000003942.1"/>
    </source>
</evidence>
<accession>A0A8D0EPY1</accession>
<dbReference type="Proteomes" id="UP000694551">
    <property type="component" value="Unplaced"/>
</dbReference>
<reference evidence="1" key="1">
    <citation type="submission" date="2025-08" db="UniProtKB">
        <authorList>
            <consortium name="Ensembl"/>
        </authorList>
    </citation>
    <scope>IDENTIFICATION</scope>
</reference>
<sequence length="134" mass="14859">EHHHGSLNQNKLSFRSFWKMPSDYPEQDADEFTFPIGAKKTWDRLELAFFIIGGCHKMWTTFGAPGGLQLSLKKTEYDDPNTMAAGTRTRNPYNSTGGVCKTAPGGTADWVLTGLSAPHTNWKHLCSVLSLGWA</sequence>
<reference evidence="1" key="2">
    <citation type="submission" date="2025-09" db="UniProtKB">
        <authorList>
            <consortium name="Ensembl"/>
        </authorList>
    </citation>
    <scope>IDENTIFICATION</scope>
</reference>
<dbReference type="AlphaFoldDB" id="A0A8D0EPY1"/>